<dbReference type="AlphaFoldDB" id="A0A1I4AI97"/>
<gene>
    <name evidence="5" type="ORF">SAMN05192584_10711</name>
</gene>
<dbReference type="RefSeq" id="WP_093849531.1">
    <property type="nucleotide sequence ID" value="NZ_FOSG01000007.1"/>
</dbReference>
<accession>A0A1I4AI97</accession>
<dbReference type="NCBIfam" id="NF033788">
    <property type="entry name" value="HTH_metalloreg"/>
    <property type="match status" value="1"/>
</dbReference>
<dbReference type="GO" id="GO:0003677">
    <property type="term" value="F:DNA binding"/>
    <property type="evidence" value="ECO:0007669"/>
    <property type="project" value="UniProtKB-KW"/>
</dbReference>
<dbReference type="InterPro" id="IPR051011">
    <property type="entry name" value="Metal_resp_trans_reg"/>
</dbReference>
<feature type="domain" description="HTH arsR-type" evidence="4">
    <location>
        <begin position="19"/>
        <end position="113"/>
    </location>
</feature>
<dbReference type="Proteomes" id="UP000198928">
    <property type="component" value="Unassembled WGS sequence"/>
</dbReference>
<evidence type="ECO:0000259" key="4">
    <source>
        <dbReference type="PROSITE" id="PS50987"/>
    </source>
</evidence>
<evidence type="ECO:0000256" key="3">
    <source>
        <dbReference type="ARBA" id="ARBA00023163"/>
    </source>
</evidence>
<dbReference type="InterPro" id="IPR036390">
    <property type="entry name" value="WH_DNA-bd_sf"/>
</dbReference>
<evidence type="ECO:0000256" key="1">
    <source>
        <dbReference type="ARBA" id="ARBA00023015"/>
    </source>
</evidence>
<dbReference type="SMART" id="SM00418">
    <property type="entry name" value="HTH_ARSR"/>
    <property type="match status" value="1"/>
</dbReference>
<evidence type="ECO:0000313" key="6">
    <source>
        <dbReference type="Proteomes" id="UP000198928"/>
    </source>
</evidence>
<reference evidence="6" key="1">
    <citation type="submission" date="2016-10" db="EMBL/GenBank/DDBJ databases">
        <authorList>
            <person name="Varghese N."/>
            <person name="Submissions S."/>
        </authorList>
    </citation>
    <scope>NUCLEOTIDE SEQUENCE [LARGE SCALE GENOMIC DNA]</scope>
    <source>
        <strain evidence="6">PL19</strain>
    </source>
</reference>
<dbReference type="PRINTS" id="PR00778">
    <property type="entry name" value="HTHARSR"/>
</dbReference>
<protein>
    <submittedName>
        <fullName evidence="5">DNA-binding transcriptional regulator, ArsR family</fullName>
    </submittedName>
</protein>
<sequence>MGHGAKPPESGSAVPRARLTAQNAPRVAETLQALATPSRLLILARLREGPCAATELAAAVGMEQSACSHQLRVLRTLGLVTGTRRGRSVVYALHDDHVAELLDQALHHVEHLRLGLADARIEETESAASS</sequence>
<evidence type="ECO:0000256" key="2">
    <source>
        <dbReference type="ARBA" id="ARBA00023125"/>
    </source>
</evidence>
<keyword evidence="6" id="KW-1185">Reference proteome</keyword>
<dbReference type="Gene3D" id="1.10.10.10">
    <property type="entry name" value="Winged helix-like DNA-binding domain superfamily/Winged helix DNA-binding domain"/>
    <property type="match status" value="1"/>
</dbReference>
<name>A0A1I4AI97_9ACTN</name>
<dbReference type="Pfam" id="PF01022">
    <property type="entry name" value="HTH_5"/>
    <property type="match status" value="1"/>
</dbReference>
<dbReference type="GO" id="GO:0003700">
    <property type="term" value="F:DNA-binding transcription factor activity"/>
    <property type="evidence" value="ECO:0007669"/>
    <property type="project" value="InterPro"/>
</dbReference>
<proteinExistence type="predicted"/>
<dbReference type="PANTHER" id="PTHR43132">
    <property type="entry name" value="ARSENICAL RESISTANCE OPERON REPRESSOR ARSR-RELATED"/>
    <property type="match status" value="1"/>
</dbReference>
<keyword evidence="3" id="KW-0804">Transcription</keyword>
<dbReference type="PANTHER" id="PTHR43132:SF6">
    <property type="entry name" value="HTH-TYPE TRANSCRIPTIONAL REPRESSOR CZRA"/>
    <property type="match status" value="1"/>
</dbReference>
<dbReference type="SUPFAM" id="SSF46785">
    <property type="entry name" value="Winged helix' DNA-binding domain"/>
    <property type="match status" value="1"/>
</dbReference>
<dbReference type="InterPro" id="IPR036388">
    <property type="entry name" value="WH-like_DNA-bd_sf"/>
</dbReference>
<dbReference type="CDD" id="cd00090">
    <property type="entry name" value="HTH_ARSR"/>
    <property type="match status" value="1"/>
</dbReference>
<dbReference type="OrthoDB" id="3268605at2"/>
<dbReference type="EMBL" id="FOSG01000007">
    <property type="protein sequence ID" value="SFK56202.1"/>
    <property type="molecule type" value="Genomic_DNA"/>
</dbReference>
<keyword evidence="2 5" id="KW-0238">DNA-binding</keyword>
<dbReference type="InterPro" id="IPR001845">
    <property type="entry name" value="HTH_ArsR_DNA-bd_dom"/>
</dbReference>
<organism evidence="5 6">
    <name type="scientific">Streptomyces pini</name>
    <dbReference type="NCBI Taxonomy" id="1520580"/>
    <lineage>
        <taxon>Bacteria</taxon>
        <taxon>Bacillati</taxon>
        <taxon>Actinomycetota</taxon>
        <taxon>Actinomycetes</taxon>
        <taxon>Kitasatosporales</taxon>
        <taxon>Streptomycetaceae</taxon>
        <taxon>Streptomyces</taxon>
    </lineage>
</organism>
<dbReference type="InterPro" id="IPR011991">
    <property type="entry name" value="ArsR-like_HTH"/>
</dbReference>
<keyword evidence="1" id="KW-0805">Transcription regulation</keyword>
<dbReference type="PROSITE" id="PS50987">
    <property type="entry name" value="HTH_ARSR_2"/>
    <property type="match status" value="1"/>
</dbReference>
<evidence type="ECO:0000313" key="5">
    <source>
        <dbReference type="EMBL" id="SFK56202.1"/>
    </source>
</evidence>